<reference evidence="4" key="1">
    <citation type="submission" date="2022-01" db="EMBL/GenBank/DDBJ databases">
        <title>Paenibacillus spongiae sp. nov., isolated from marine sponge.</title>
        <authorList>
            <person name="Li Z."/>
            <person name="Zhang M."/>
        </authorList>
    </citation>
    <scope>NUCLEOTIDE SEQUENCE</scope>
    <source>
        <strain evidence="4">PHS-Z3</strain>
    </source>
</reference>
<feature type="domain" description="DUF4349" evidence="3">
    <location>
        <begin position="110"/>
        <end position="323"/>
    </location>
</feature>
<keyword evidence="2" id="KW-0812">Transmembrane</keyword>
<dbReference type="EMBL" id="CP091430">
    <property type="protein sequence ID" value="UVI32185.1"/>
    <property type="molecule type" value="Genomic_DNA"/>
</dbReference>
<proteinExistence type="predicted"/>
<dbReference type="InterPro" id="IPR025645">
    <property type="entry name" value="DUF4349"/>
</dbReference>
<evidence type="ECO:0000259" key="3">
    <source>
        <dbReference type="Pfam" id="PF14257"/>
    </source>
</evidence>
<feature type="region of interest" description="Disordered" evidence="1">
    <location>
        <begin position="339"/>
        <end position="366"/>
    </location>
</feature>
<protein>
    <submittedName>
        <fullName evidence="4">DUF4349 domain-containing protein</fullName>
    </submittedName>
</protein>
<gene>
    <name evidence="4" type="ORF">L1F29_10355</name>
</gene>
<dbReference type="RefSeq" id="WP_258388244.1">
    <property type="nucleotide sequence ID" value="NZ_CP091430.1"/>
</dbReference>
<evidence type="ECO:0000256" key="1">
    <source>
        <dbReference type="SAM" id="MobiDB-lite"/>
    </source>
</evidence>
<organism evidence="4 5">
    <name type="scientific">Paenibacillus spongiae</name>
    <dbReference type="NCBI Taxonomy" id="2909671"/>
    <lineage>
        <taxon>Bacteria</taxon>
        <taxon>Bacillati</taxon>
        <taxon>Bacillota</taxon>
        <taxon>Bacilli</taxon>
        <taxon>Bacillales</taxon>
        <taxon>Paenibacillaceae</taxon>
        <taxon>Paenibacillus</taxon>
    </lineage>
</organism>
<dbReference type="PROSITE" id="PS51257">
    <property type="entry name" value="PROKAR_LIPOPROTEIN"/>
    <property type="match status" value="1"/>
</dbReference>
<evidence type="ECO:0000256" key="2">
    <source>
        <dbReference type="SAM" id="Phobius"/>
    </source>
</evidence>
<feature type="compositionally biased region" description="Polar residues" evidence="1">
    <location>
        <begin position="70"/>
        <end position="84"/>
    </location>
</feature>
<dbReference type="Pfam" id="PF14257">
    <property type="entry name" value="DUF4349"/>
    <property type="match status" value="1"/>
</dbReference>
<feature type="transmembrane region" description="Helical" evidence="2">
    <location>
        <begin position="301"/>
        <end position="327"/>
    </location>
</feature>
<keyword evidence="2" id="KW-1133">Transmembrane helix</keyword>
<keyword evidence="5" id="KW-1185">Reference proteome</keyword>
<dbReference type="Proteomes" id="UP001057877">
    <property type="component" value="Chromosome"/>
</dbReference>
<keyword evidence="2" id="KW-0472">Membrane</keyword>
<name>A0ABY5SHM2_9BACL</name>
<evidence type="ECO:0000313" key="4">
    <source>
        <dbReference type="EMBL" id="UVI32185.1"/>
    </source>
</evidence>
<accession>A0ABY5SHM2</accession>
<evidence type="ECO:0000313" key="5">
    <source>
        <dbReference type="Proteomes" id="UP001057877"/>
    </source>
</evidence>
<feature type="region of interest" description="Disordered" evidence="1">
    <location>
        <begin position="50"/>
        <end position="103"/>
    </location>
</feature>
<sequence>MIKWARKWNSGWTRMYALLLMAIILVGLAGCSSANEDSGDSALQSIEGTMKSMKSDSSSGQDKAELANTEADQASESVKSSTEAPAQEAGAGFGSGMQSGSAADSDGFNRKLIYRANVTMEVEDYAKSQTSLRNAIHLSGGYMLQFTDQKSSGEQGGTYTIKIPAEGFMSFLTELEKIKHLFYETSMQGTDVTEEYVDLESRLKARQVVEARLLAFMDKATKADDLLQFSAQLGEVQLEIERIKGRMRYLDQNVSYSTVELRMYERIEQAAKMEEEKPVFMKRLTNALTGSTTVLYEFAQGLLIVLAGALPVVVVLAVIAIPVYVAYRRRESLRLAARRRHTQKSAAAGEPQNSAPDAAENQEEEL</sequence>